<gene>
    <name evidence="2" type="ORF">J2Z83_001994</name>
</gene>
<evidence type="ECO:0008006" key="4">
    <source>
        <dbReference type="Google" id="ProtNLM"/>
    </source>
</evidence>
<dbReference type="RefSeq" id="WP_209463050.1">
    <property type="nucleotide sequence ID" value="NZ_CP110224.1"/>
</dbReference>
<organism evidence="2 3">
    <name type="scientific">Virgibacillus natechei</name>
    <dbReference type="NCBI Taxonomy" id="1216297"/>
    <lineage>
        <taxon>Bacteria</taxon>
        <taxon>Bacillati</taxon>
        <taxon>Bacillota</taxon>
        <taxon>Bacilli</taxon>
        <taxon>Bacillales</taxon>
        <taxon>Bacillaceae</taxon>
        <taxon>Virgibacillus</taxon>
    </lineage>
</organism>
<feature type="region of interest" description="Disordered" evidence="1">
    <location>
        <begin position="47"/>
        <end position="67"/>
    </location>
</feature>
<evidence type="ECO:0000313" key="2">
    <source>
        <dbReference type="EMBL" id="MBP1969886.1"/>
    </source>
</evidence>
<dbReference type="Proteomes" id="UP001519345">
    <property type="component" value="Unassembled WGS sequence"/>
</dbReference>
<protein>
    <recommendedName>
        <fullName evidence="4">CTP synthase</fullName>
    </recommendedName>
</protein>
<name>A0ABS4IG19_9BACI</name>
<evidence type="ECO:0000313" key="3">
    <source>
        <dbReference type="Proteomes" id="UP001519345"/>
    </source>
</evidence>
<sequence>MRKTLKIFTLTSLGIASAIGITVSIYSIGSSAITSADSIDEKQVQQVKNNANSDEEKEENPFGGYIQQKDLSDKNFNDYIHYMSHQKVDADNKWGFYQITDERVNWLLEGLDKTLVNLEGEAEFRNILERWKENDFSEIDKEHNLVYESRGEPTTGKATGILSEAEEMEYIQNTKEITEE</sequence>
<keyword evidence="3" id="KW-1185">Reference proteome</keyword>
<dbReference type="EMBL" id="JAGGKX010000008">
    <property type="protein sequence ID" value="MBP1969886.1"/>
    <property type="molecule type" value="Genomic_DNA"/>
</dbReference>
<dbReference type="InterPro" id="IPR046208">
    <property type="entry name" value="DUF6241"/>
</dbReference>
<proteinExistence type="predicted"/>
<reference evidence="2 3" key="1">
    <citation type="submission" date="2021-03" db="EMBL/GenBank/DDBJ databases">
        <title>Genomic Encyclopedia of Type Strains, Phase IV (KMG-IV): sequencing the most valuable type-strain genomes for metagenomic binning, comparative biology and taxonomic classification.</title>
        <authorList>
            <person name="Goeker M."/>
        </authorList>
    </citation>
    <scope>NUCLEOTIDE SEQUENCE [LARGE SCALE GENOMIC DNA]</scope>
    <source>
        <strain evidence="2 3">DSM 25609</strain>
    </source>
</reference>
<accession>A0ABS4IG19</accession>
<evidence type="ECO:0000256" key="1">
    <source>
        <dbReference type="SAM" id="MobiDB-lite"/>
    </source>
</evidence>
<dbReference type="Pfam" id="PF19754">
    <property type="entry name" value="DUF6241"/>
    <property type="match status" value="1"/>
</dbReference>
<comment type="caution">
    <text evidence="2">The sequence shown here is derived from an EMBL/GenBank/DDBJ whole genome shotgun (WGS) entry which is preliminary data.</text>
</comment>